<evidence type="ECO:0000313" key="3">
    <source>
        <dbReference type="EMBL" id="MFC3675387.1"/>
    </source>
</evidence>
<accession>A0ABV7VEZ7</accession>
<dbReference type="InterPro" id="IPR036388">
    <property type="entry name" value="WH-like_DNA-bd_sf"/>
</dbReference>
<evidence type="ECO:0000313" key="4">
    <source>
        <dbReference type="Proteomes" id="UP001595711"/>
    </source>
</evidence>
<dbReference type="RefSeq" id="WP_379723865.1">
    <property type="nucleotide sequence ID" value="NZ_JBHRYJ010000001.1"/>
</dbReference>
<dbReference type="PANTHER" id="PTHR34580:SF3">
    <property type="entry name" value="PROTEIN PAFB"/>
    <property type="match status" value="1"/>
</dbReference>
<feature type="domain" description="Helix-turn-helix type 11" evidence="1">
    <location>
        <begin position="6"/>
        <end position="59"/>
    </location>
</feature>
<gene>
    <name evidence="3" type="ORF">ACFOOQ_07525</name>
</gene>
<dbReference type="PANTHER" id="PTHR34580">
    <property type="match status" value="1"/>
</dbReference>
<dbReference type="InterPro" id="IPR026881">
    <property type="entry name" value="WYL_dom"/>
</dbReference>
<dbReference type="InterPro" id="IPR036390">
    <property type="entry name" value="WH_DNA-bd_sf"/>
</dbReference>
<dbReference type="Gene3D" id="1.10.10.10">
    <property type="entry name" value="Winged helix-like DNA-binding domain superfamily/Winged helix DNA-binding domain"/>
    <property type="match status" value="1"/>
</dbReference>
<sequence>MRRADRLFQIIQILRRARAPLTGEAIATELECSTRTLYRDIAELMAQRVPIRGEAGLGYVLEGGYDMPPLMLTPDEIEAAVLGAQWVSGQGDPALARAAQDLIAKIEAAIPEKLRPYIADPAATAPSFAVRPADGLDLALLRLQIRQGRKLAFAYVDANGRASRRVVWPVTLGFLETVRIVAAWCELRQDFRHFRADRISTPEFLDDRYPERPAALRAKWRRHLAERREKEKE</sequence>
<dbReference type="SUPFAM" id="SSF46785">
    <property type="entry name" value="Winged helix' DNA-binding domain"/>
    <property type="match status" value="1"/>
</dbReference>
<reference evidence="4" key="1">
    <citation type="journal article" date="2019" name="Int. J. Syst. Evol. Microbiol.">
        <title>The Global Catalogue of Microorganisms (GCM) 10K type strain sequencing project: providing services to taxonomists for standard genome sequencing and annotation.</title>
        <authorList>
            <consortium name="The Broad Institute Genomics Platform"/>
            <consortium name="The Broad Institute Genome Sequencing Center for Infectious Disease"/>
            <person name="Wu L."/>
            <person name="Ma J."/>
        </authorList>
    </citation>
    <scope>NUCLEOTIDE SEQUENCE [LARGE SCALE GENOMIC DNA]</scope>
    <source>
        <strain evidence="4">KCTC 42182</strain>
    </source>
</reference>
<dbReference type="Pfam" id="PF13280">
    <property type="entry name" value="WYL"/>
    <property type="match status" value="1"/>
</dbReference>
<keyword evidence="4" id="KW-1185">Reference proteome</keyword>
<name>A0ABV7VEZ7_9PROT</name>
<proteinExistence type="predicted"/>
<dbReference type="InterPro" id="IPR013196">
    <property type="entry name" value="HTH_11"/>
</dbReference>
<dbReference type="Pfam" id="PF08279">
    <property type="entry name" value="HTH_11"/>
    <property type="match status" value="1"/>
</dbReference>
<dbReference type="InterPro" id="IPR051534">
    <property type="entry name" value="CBASS_pafABC_assoc_protein"/>
</dbReference>
<protein>
    <submittedName>
        <fullName evidence="3">Helix-turn-helix transcriptional regulator</fullName>
    </submittedName>
</protein>
<dbReference type="PROSITE" id="PS52050">
    <property type="entry name" value="WYL"/>
    <property type="match status" value="1"/>
</dbReference>
<dbReference type="EMBL" id="JBHRYJ010000001">
    <property type="protein sequence ID" value="MFC3675387.1"/>
    <property type="molecule type" value="Genomic_DNA"/>
</dbReference>
<evidence type="ECO:0000259" key="1">
    <source>
        <dbReference type="Pfam" id="PF08279"/>
    </source>
</evidence>
<evidence type="ECO:0000259" key="2">
    <source>
        <dbReference type="Pfam" id="PF13280"/>
    </source>
</evidence>
<organism evidence="3 4">
    <name type="scientific">Ferrovibrio xuzhouensis</name>
    <dbReference type="NCBI Taxonomy" id="1576914"/>
    <lineage>
        <taxon>Bacteria</taxon>
        <taxon>Pseudomonadati</taxon>
        <taxon>Pseudomonadota</taxon>
        <taxon>Alphaproteobacteria</taxon>
        <taxon>Rhodospirillales</taxon>
        <taxon>Rhodospirillaceae</taxon>
        <taxon>Ferrovibrio</taxon>
    </lineage>
</organism>
<comment type="caution">
    <text evidence="3">The sequence shown here is derived from an EMBL/GenBank/DDBJ whole genome shotgun (WGS) entry which is preliminary data.</text>
</comment>
<dbReference type="Proteomes" id="UP001595711">
    <property type="component" value="Unassembled WGS sequence"/>
</dbReference>
<feature type="domain" description="WYL" evidence="2">
    <location>
        <begin position="139"/>
        <end position="202"/>
    </location>
</feature>